<dbReference type="EMBL" id="DTGA01000061">
    <property type="protein sequence ID" value="HGB30768.1"/>
    <property type="molecule type" value="Genomic_DNA"/>
</dbReference>
<evidence type="ECO:0000256" key="1">
    <source>
        <dbReference type="ARBA" id="ARBA00007121"/>
    </source>
</evidence>
<dbReference type="PANTHER" id="PTHR43717:SF1">
    <property type="entry name" value="ANAEROBIC NITRIC OXIDE REDUCTASE FLAVORUBREDOXIN"/>
    <property type="match status" value="1"/>
</dbReference>
<sequence length="392" mass="44287">MNKREIKKGVYYVGAQDWNRTLFDALIPLPDGTSYNAYLVLGSEKVALIDTVDPSKKDILFEYLKDVNNIDYVISHHAEQDHSGSIPFVLEKYPSAKVVTNPKGKELLMSHLHIPEDRFITVNDGETLSLGNKTLKFIYAPWVHWPETFVSYLLEDKILFTCDLFGSHLATSELFVEDESLVFEAAKRYYAEIMMPFRSIIQKNLEKIKDLNIDIIAPSHGPVYKNPSFIIDAYKDWISDNPKNLVVVPYISMHDSTKIMVDYFIDRLIEKGIKVQLFDLSVADIGKIAMSLVDASTLVIGTPTVLAGPHPKVLYVTYLANILKPKARFATVIGSYGWGGRTLEVIKSNLNNLSVELIDPVLVKGLPKLEDLKLLDELAEKIYNKHKEIGVL</sequence>
<dbReference type="InterPro" id="IPR029039">
    <property type="entry name" value="Flavoprotein-like_sf"/>
</dbReference>
<comment type="caution">
    <text evidence="3">The sequence shown here is derived from an EMBL/GenBank/DDBJ whole genome shotgun (WGS) entry which is preliminary data.</text>
</comment>
<dbReference type="GO" id="GO:0046872">
    <property type="term" value="F:metal ion binding"/>
    <property type="evidence" value="ECO:0007669"/>
    <property type="project" value="InterPro"/>
</dbReference>
<dbReference type="Pfam" id="PF19583">
    <property type="entry name" value="ODP"/>
    <property type="match status" value="1"/>
</dbReference>
<accession>A0A7C3WNR5</accession>
<feature type="domain" description="Flavodoxin-like" evidence="2">
    <location>
        <begin position="246"/>
        <end position="383"/>
    </location>
</feature>
<dbReference type="PIRSF" id="PIRSF005243">
    <property type="entry name" value="ROO"/>
    <property type="match status" value="1"/>
</dbReference>
<proteinExistence type="inferred from homology"/>
<dbReference type="InterPro" id="IPR001279">
    <property type="entry name" value="Metallo-B-lactamas"/>
</dbReference>
<dbReference type="InterPro" id="IPR008254">
    <property type="entry name" value="Flavodoxin/NO_synth"/>
</dbReference>
<dbReference type="SUPFAM" id="SSF52218">
    <property type="entry name" value="Flavoproteins"/>
    <property type="match status" value="1"/>
</dbReference>
<dbReference type="Gene3D" id="3.40.50.360">
    <property type="match status" value="1"/>
</dbReference>
<evidence type="ECO:0000259" key="2">
    <source>
        <dbReference type="PROSITE" id="PS50902"/>
    </source>
</evidence>
<gene>
    <name evidence="3" type="ORF">ENV35_02685</name>
</gene>
<evidence type="ECO:0000313" key="3">
    <source>
        <dbReference type="EMBL" id="HGB30768.1"/>
    </source>
</evidence>
<dbReference type="AlphaFoldDB" id="A0A7C3WNR5"/>
<protein>
    <submittedName>
        <fullName evidence="3">FprA family A-type flavoprotein</fullName>
    </submittedName>
</protein>
<dbReference type="PANTHER" id="PTHR43717">
    <property type="entry name" value="ANAEROBIC NITRIC OXIDE REDUCTASE FLAVORUBREDOXIN"/>
    <property type="match status" value="1"/>
</dbReference>
<dbReference type="Gene3D" id="3.60.15.10">
    <property type="entry name" value="Ribonuclease Z/Hydroxyacylglutathione hydrolase-like"/>
    <property type="match status" value="1"/>
</dbReference>
<dbReference type="InterPro" id="IPR016440">
    <property type="entry name" value="Rubredoxin-O_OxRdtase"/>
</dbReference>
<dbReference type="InterPro" id="IPR036866">
    <property type="entry name" value="RibonucZ/Hydroxyglut_hydro"/>
</dbReference>
<organism evidence="3">
    <name type="scientific">Dictyoglomus turgidum</name>
    <dbReference type="NCBI Taxonomy" id="513050"/>
    <lineage>
        <taxon>Bacteria</taxon>
        <taxon>Pseudomonadati</taxon>
        <taxon>Dictyoglomota</taxon>
        <taxon>Dictyoglomia</taxon>
        <taxon>Dictyoglomales</taxon>
        <taxon>Dictyoglomaceae</taxon>
        <taxon>Dictyoglomus</taxon>
    </lineage>
</organism>
<comment type="similarity">
    <text evidence="1">In the N-terminal section; belongs to the zinc metallo-hydrolase group 3 family.</text>
</comment>
<dbReference type="PROSITE" id="PS50902">
    <property type="entry name" value="FLAVODOXIN_LIKE"/>
    <property type="match status" value="1"/>
</dbReference>
<dbReference type="GO" id="GO:0009055">
    <property type="term" value="F:electron transfer activity"/>
    <property type="evidence" value="ECO:0007669"/>
    <property type="project" value="InterPro"/>
</dbReference>
<dbReference type="SUPFAM" id="SSF56281">
    <property type="entry name" value="Metallo-hydrolase/oxidoreductase"/>
    <property type="match status" value="1"/>
</dbReference>
<name>A0A7C3WNR5_9BACT</name>
<dbReference type="InterPro" id="IPR045761">
    <property type="entry name" value="ODP_dom"/>
</dbReference>
<dbReference type="GO" id="GO:0010181">
    <property type="term" value="F:FMN binding"/>
    <property type="evidence" value="ECO:0007669"/>
    <property type="project" value="InterPro"/>
</dbReference>
<dbReference type="GO" id="GO:0016491">
    <property type="term" value="F:oxidoreductase activity"/>
    <property type="evidence" value="ECO:0007669"/>
    <property type="project" value="InterPro"/>
</dbReference>
<dbReference type="CDD" id="cd07709">
    <property type="entry name" value="flavodiiron_proteins_MBL-fold"/>
    <property type="match status" value="1"/>
</dbReference>
<dbReference type="SMART" id="SM00849">
    <property type="entry name" value="Lactamase_B"/>
    <property type="match status" value="1"/>
</dbReference>
<reference evidence="3" key="1">
    <citation type="journal article" date="2020" name="mSystems">
        <title>Genome- and Community-Level Interaction Insights into Carbon Utilization and Element Cycling Functions of Hydrothermarchaeota in Hydrothermal Sediment.</title>
        <authorList>
            <person name="Zhou Z."/>
            <person name="Liu Y."/>
            <person name="Xu W."/>
            <person name="Pan J."/>
            <person name="Luo Z.H."/>
            <person name="Li M."/>
        </authorList>
    </citation>
    <scope>NUCLEOTIDE SEQUENCE [LARGE SCALE GENOMIC DNA]</scope>
    <source>
        <strain evidence="3">SpSt-751</strain>
    </source>
</reference>